<keyword evidence="3 4" id="KW-0408">Iron</keyword>
<dbReference type="InterPro" id="IPR036909">
    <property type="entry name" value="Cyt_c-like_dom_sf"/>
</dbReference>
<protein>
    <submittedName>
        <fullName evidence="7">WD40-like Beta Propeller Repeat</fullName>
    </submittedName>
</protein>
<gene>
    <name evidence="7" type="ORF">SAMN05216262_10561</name>
</gene>
<dbReference type="InterPro" id="IPR009056">
    <property type="entry name" value="Cyt_c-like_dom"/>
</dbReference>
<dbReference type="CDD" id="cd20777">
    <property type="entry name" value="8prop_heme-binding_NirN"/>
    <property type="match status" value="1"/>
</dbReference>
<dbReference type="GO" id="GO:0009055">
    <property type="term" value="F:electron transfer activity"/>
    <property type="evidence" value="ECO:0007669"/>
    <property type="project" value="InterPro"/>
</dbReference>
<feature type="chain" id="PRO_5011531001" evidence="5">
    <location>
        <begin position="33"/>
        <end position="548"/>
    </location>
</feature>
<evidence type="ECO:0000256" key="1">
    <source>
        <dbReference type="ARBA" id="ARBA00022617"/>
    </source>
</evidence>
<sequence length="548" mass="61200">MKTKIKPAKRLCGALKSGLLMSLLLVPTSASLASNNDVVTLRNGATNTHAKQLYQQHCQSCHGVDRMGAMGPALFPENLSRLRKNKAIDVIQYGRPATQMPGFSEQLNSAQTQQLVDYIYTQPKEQPQWSLADIKASNIQHYQQSKLGNKPLFSADLMNLFIVVELGDHSATLLNGDTFTPITRFKTRYALHGGPKYSPDGRYVYFASRDGWISKYDIYNMKIVSEVRAGINTRNLAVSSDGKYAIVGNYLPHNIVILDTKDLSPIKTIATIDSEGVSSRVSAVYNAPPRHSFIVALKDVKEVWEIPYSAEGGVEVYKGWAHDYRKDSGEGKVEDWQVTESFPIRRIRTADFLDDFFFDPEYIHLIGASRDSHNGQVINLDAKKKVATIAMAGMPHLGSGITWDYQGKSVFASPNIKEGRVSVIDMHSWQVIKEIETLGPGFFMRSHSNSPYAWVDVFFGPNKDKVHVINKSTLEIVKTLTPVPGKTAAHVEFTKDGQYVLLSIWDNDGALIVYDANTLTEVKRLPMKKPSGKYNVYNKINYEKGTSH</sequence>
<organism evidence="7 8">
    <name type="scientific">Colwellia chukchiensis</name>
    <dbReference type="NCBI Taxonomy" id="641665"/>
    <lineage>
        <taxon>Bacteria</taxon>
        <taxon>Pseudomonadati</taxon>
        <taxon>Pseudomonadota</taxon>
        <taxon>Gammaproteobacteria</taxon>
        <taxon>Alteromonadales</taxon>
        <taxon>Colwelliaceae</taxon>
        <taxon>Colwellia</taxon>
    </lineage>
</organism>
<dbReference type="STRING" id="641665.GCA_002104455_03114"/>
<dbReference type="InterPro" id="IPR051200">
    <property type="entry name" value="Host-pathogen_enzymatic-act"/>
</dbReference>
<dbReference type="EMBL" id="FOBI01000005">
    <property type="protein sequence ID" value="SEL05176.1"/>
    <property type="molecule type" value="Genomic_DNA"/>
</dbReference>
<dbReference type="PANTHER" id="PTHR47197:SF3">
    <property type="entry name" value="DIHYDRO-HEME D1 DEHYDROGENASE"/>
    <property type="match status" value="1"/>
</dbReference>
<dbReference type="InterPro" id="IPR003143">
    <property type="entry name" value="Cyt_cd1_C_sf"/>
</dbReference>
<name>A0A1H7M1R4_9GAMM</name>
<dbReference type="AlphaFoldDB" id="A0A1H7M1R4"/>
<evidence type="ECO:0000256" key="5">
    <source>
        <dbReference type="SAM" id="SignalP"/>
    </source>
</evidence>
<dbReference type="SUPFAM" id="SSF46626">
    <property type="entry name" value="Cytochrome c"/>
    <property type="match status" value="1"/>
</dbReference>
<evidence type="ECO:0000313" key="8">
    <source>
        <dbReference type="Proteomes" id="UP000199297"/>
    </source>
</evidence>
<keyword evidence="1 4" id="KW-0349">Heme</keyword>
<dbReference type="InterPro" id="IPR011659">
    <property type="entry name" value="WD40"/>
</dbReference>
<evidence type="ECO:0000259" key="6">
    <source>
        <dbReference type="PROSITE" id="PS51007"/>
    </source>
</evidence>
<dbReference type="Pfam" id="PF13442">
    <property type="entry name" value="Cytochrome_CBB3"/>
    <property type="match status" value="1"/>
</dbReference>
<proteinExistence type="predicted"/>
<feature type="domain" description="Cytochrome c" evidence="6">
    <location>
        <begin position="45"/>
        <end position="123"/>
    </location>
</feature>
<reference evidence="8" key="1">
    <citation type="submission" date="2016-10" db="EMBL/GenBank/DDBJ databases">
        <authorList>
            <person name="Varghese N."/>
            <person name="Submissions S."/>
        </authorList>
    </citation>
    <scope>NUCLEOTIDE SEQUENCE [LARGE SCALE GENOMIC DNA]</scope>
    <source>
        <strain evidence="8">CGMCC 1.9127</strain>
    </source>
</reference>
<dbReference type="Pfam" id="PF07676">
    <property type="entry name" value="PD40"/>
    <property type="match status" value="1"/>
</dbReference>
<keyword evidence="2 4" id="KW-0479">Metal-binding</keyword>
<feature type="signal peptide" evidence="5">
    <location>
        <begin position="1"/>
        <end position="32"/>
    </location>
</feature>
<dbReference type="SUPFAM" id="SSF51004">
    <property type="entry name" value="C-terminal (heme d1) domain of cytochrome cd1-nitrite reductase"/>
    <property type="match status" value="1"/>
</dbReference>
<dbReference type="PANTHER" id="PTHR47197">
    <property type="entry name" value="PROTEIN NIRF"/>
    <property type="match status" value="1"/>
</dbReference>
<dbReference type="Gene3D" id="1.10.760.10">
    <property type="entry name" value="Cytochrome c-like domain"/>
    <property type="match status" value="1"/>
</dbReference>
<keyword evidence="5" id="KW-0732">Signal</keyword>
<evidence type="ECO:0000256" key="3">
    <source>
        <dbReference type="ARBA" id="ARBA00023004"/>
    </source>
</evidence>
<dbReference type="Gene3D" id="2.140.10.20">
    <property type="entry name" value="C-terminal (heme d1) domain of cytochrome cd1-nitrite reductase"/>
    <property type="match status" value="2"/>
</dbReference>
<keyword evidence="8" id="KW-1185">Reference proteome</keyword>
<accession>A0A1H7M1R4</accession>
<dbReference type="RefSeq" id="WP_269844011.1">
    <property type="nucleotide sequence ID" value="NZ_FOBI01000005.1"/>
</dbReference>
<dbReference type="Pfam" id="PF02239">
    <property type="entry name" value="Cytochrom_D1"/>
    <property type="match status" value="1"/>
</dbReference>
<dbReference type="Proteomes" id="UP000199297">
    <property type="component" value="Unassembled WGS sequence"/>
</dbReference>
<evidence type="ECO:0000256" key="4">
    <source>
        <dbReference type="PROSITE-ProRule" id="PRU00433"/>
    </source>
</evidence>
<dbReference type="GO" id="GO:0020037">
    <property type="term" value="F:heme binding"/>
    <property type="evidence" value="ECO:0007669"/>
    <property type="project" value="InterPro"/>
</dbReference>
<dbReference type="GO" id="GO:0046872">
    <property type="term" value="F:metal ion binding"/>
    <property type="evidence" value="ECO:0007669"/>
    <property type="project" value="UniProtKB-KW"/>
</dbReference>
<dbReference type="InterPro" id="IPR011048">
    <property type="entry name" value="Haem_d1_sf"/>
</dbReference>
<evidence type="ECO:0000313" key="7">
    <source>
        <dbReference type="EMBL" id="SEL05176.1"/>
    </source>
</evidence>
<dbReference type="PROSITE" id="PS51007">
    <property type="entry name" value="CYTC"/>
    <property type="match status" value="1"/>
</dbReference>
<evidence type="ECO:0000256" key="2">
    <source>
        <dbReference type="ARBA" id="ARBA00022723"/>
    </source>
</evidence>